<feature type="transmembrane region" description="Helical" evidence="10">
    <location>
        <begin position="282"/>
        <end position="304"/>
    </location>
</feature>
<proteinExistence type="inferred from homology"/>
<protein>
    <submittedName>
        <fullName evidence="11">Transmembrane protein</fullName>
    </submittedName>
</protein>
<evidence type="ECO:0000256" key="2">
    <source>
        <dbReference type="ARBA" id="ARBA00004259"/>
    </source>
</evidence>
<dbReference type="STRING" id="48709.A0A1D2NFR7"/>
<dbReference type="OMA" id="NMMALDE"/>
<dbReference type="Pfam" id="PF07787">
    <property type="entry name" value="TMEM43"/>
    <property type="match status" value="1"/>
</dbReference>
<evidence type="ECO:0000256" key="10">
    <source>
        <dbReference type="SAM" id="Phobius"/>
    </source>
</evidence>
<evidence type="ECO:0000256" key="9">
    <source>
        <dbReference type="ARBA" id="ARBA00023242"/>
    </source>
</evidence>
<evidence type="ECO:0000256" key="4">
    <source>
        <dbReference type="ARBA" id="ARBA00006627"/>
    </source>
</evidence>
<evidence type="ECO:0000256" key="3">
    <source>
        <dbReference type="ARBA" id="ARBA00004586"/>
    </source>
</evidence>
<reference evidence="11 12" key="1">
    <citation type="journal article" date="2016" name="Genome Biol. Evol.">
        <title>Gene Family Evolution Reflects Adaptation to Soil Environmental Stressors in the Genome of the Collembolan Orchesella cincta.</title>
        <authorList>
            <person name="Faddeeva-Vakhrusheva A."/>
            <person name="Derks M.F."/>
            <person name="Anvar S.Y."/>
            <person name="Agamennone V."/>
            <person name="Suring W."/>
            <person name="Smit S."/>
            <person name="van Straalen N.M."/>
            <person name="Roelofs D."/>
        </authorList>
    </citation>
    <scope>NUCLEOTIDE SEQUENCE [LARGE SCALE GENOMIC DNA]</scope>
    <source>
        <tissue evidence="11">Mixed pool</tissue>
    </source>
</reference>
<keyword evidence="5 10" id="KW-0812">Transmembrane</keyword>
<feature type="transmembrane region" description="Helical" evidence="10">
    <location>
        <begin position="310"/>
        <end position="328"/>
    </location>
</feature>
<gene>
    <name evidence="11" type="ORF">Ocin01_02619</name>
</gene>
<dbReference type="EMBL" id="LJIJ01000056">
    <property type="protein sequence ID" value="ODN04077.1"/>
    <property type="molecule type" value="Genomic_DNA"/>
</dbReference>
<dbReference type="PANTHER" id="PTHR13416">
    <property type="match status" value="1"/>
</dbReference>
<keyword evidence="7 10" id="KW-1133">Transmembrane helix</keyword>
<dbReference type="InterPro" id="IPR012430">
    <property type="entry name" value="TMEM43_fam"/>
</dbReference>
<organism evidence="11 12">
    <name type="scientific">Orchesella cincta</name>
    <name type="common">Springtail</name>
    <name type="synonym">Podura cincta</name>
    <dbReference type="NCBI Taxonomy" id="48709"/>
    <lineage>
        <taxon>Eukaryota</taxon>
        <taxon>Metazoa</taxon>
        <taxon>Ecdysozoa</taxon>
        <taxon>Arthropoda</taxon>
        <taxon>Hexapoda</taxon>
        <taxon>Collembola</taxon>
        <taxon>Entomobryomorpha</taxon>
        <taxon>Entomobryoidea</taxon>
        <taxon>Orchesellidae</taxon>
        <taxon>Orchesellinae</taxon>
        <taxon>Orchesella</taxon>
    </lineage>
</organism>
<accession>A0A1D2NFR7</accession>
<evidence type="ECO:0000256" key="7">
    <source>
        <dbReference type="ARBA" id="ARBA00022989"/>
    </source>
</evidence>
<dbReference type="GO" id="GO:0005789">
    <property type="term" value="C:endoplasmic reticulum membrane"/>
    <property type="evidence" value="ECO:0007669"/>
    <property type="project" value="UniProtKB-SubCell"/>
</dbReference>
<comment type="subcellular location">
    <subcellularLocation>
        <location evidence="1">Endomembrane system</location>
        <topology evidence="1">Multi-pass membrane protein</topology>
    </subcellularLocation>
    <subcellularLocation>
        <location evidence="3">Endoplasmic reticulum membrane</location>
    </subcellularLocation>
    <subcellularLocation>
        <location evidence="2">Nucleus envelope</location>
    </subcellularLocation>
</comment>
<sequence>MRAIEGTKAYTEGLRSVFPLVTPDFVLKENEGKLVHMVGYLRIPEPLEDAFYGVSITAVKLKRRVQMYQWVEEEISSNSEEIQLHNSSHKYSKMWRDKLIDSSKFHDTLNHENPFFIPVSSQILMNPYVYIGKFALGKEFKDKFKTFIQFTGGERPESLDIKMHMGLYYHSSDLWNPSVGDLRIQFSFAGPTGSFVSIVAKQSGSELKPFYTESGAQIAFLHEGKKSHTEIFVKEHALVTLYAWIIRLVSVLAVVFGSWLSSKTITLLNRRNQVVQNLMSVGPMRFSLIIAVFLSNSTVGLAWIPHTPLFGILMITFASCLLLYYALVGDNITNNKPMTALPQYSQMY</sequence>
<evidence type="ECO:0000256" key="5">
    <source>
        <dbReference type="ARBA" id="ARBA00022692"/>
    </source>
</evidence>
<keyword evidence="6" id="KW-0256">Endoplasmic reticulum</keyword>
<dbReference type="PANTHER" id="PTHR13416:SF2">
    <property type="entry name" value="TRANSMEMBRANE PROTEIN 43"/>
    <property type="match status" value="1"/>
</dbReference>
<evidence type="ECO:0000256" key="1">
    <source>
        <dbReference type="ARBA" id="ARBA00004127"/>
    </source>
</evidence>
<evidence type="ECO:0000256" key="6">
    <source>
        <dbReference type="ARBA" id="ARBA00022824"/>
    </source>
</evidence>
<dbReference type="GO" id="GO:0071763">
    <property type="term" value="P:nuclear membrane organization"/>
    <property type="evidence" value="ECO:0007669"/>
    <property type="project" value="TreeGrafter"/>
</dbReference>
<evidence type="ECO:0000313" key="11">
    <source>
        <dbReference type="EMBL" id="ODN04077.1"/>
    </source>
</evidence>
<keyword evidence="8 10" id="KW-0472">Membrane</keyword>
<comment type="similarity">
    <text evidence="4">Belongs to the TMEM43 family.</text>
</comment>
<keyword evidence="12" id="KW-1185">Reference proteome</keyword>
<comment type="caution">
    <text evidence="11">The sequence shown here is derived from an EMBL/GenBank/DDBJ whole genome shotgun (WGS) entry which is preliminary data.</text>
</comment>
<feature type="transmembrane region" description="Helical" evidence="10">
    <location>
        <begin position="241"/>
        <end position="261"/>
    </location>
</feature>
<name>A0A1D2NFR7_ORCCI</name>
<evidence type="ECO:0000256" key="8">
    <source>
        <dbReference type="ARBA" id="ARBA00023136"/>
    </source>
</evidence>
<dbReference type="OrthoDB" id="410725at2759"/>
<keyword evidence="9" id="KW-0539">Nucleus</keyword>
<dbReference type="GO" id="GO:0005637">
    <property type="term" value="C:nuclear inner membrane"/>
    <property type="evidence" value="ECO:0007669"/>
    <property type="project" value="TreeGrafter"/>
</dbReference>
<evidence type="ECO:0000313" key="12">
    <source>
        <dbReference type="Proteomes" id="UP000094527"/>
    </source>
</evidence>
<dbReference type="GO" id="GO:0006629">
    <property type="term" value="P:lipid metabolic process"/>
    <property type="evidence" value="ECO:0007669"/>
    <property type="project" value="TreeGrafter"/>
</dbReference>
<dbReference type="AlphaFoldDB" id="A0A1D2NFR7"/>
<dbReference type="Proteomes" id="UP000094527">
    <property type="component" value="Unassembled WGS sequence"/>
</dbReference>